<name>A0ABN7LN82_9BACT</name>
<reference evidence="2 3" key="1">
    <citation type="submission" date="2021-02" db="EMBL/GenBank/DDBJ databases">
        <authorList>
            <person name="Han P."/>
        </authorList>
    </citation>
    <scope>NUCLEOTIDE SEQUENCE [LARGE SCALE GENOMIC DNA]</scope>
    <source>
        <strain evidence="2">Candidatus Nitrospira sp. ZN2</strain>
    </source>
</reference>
<keyword evidence="1" id="KW-0472">Membrane</keyword>
<feature type="transmembrane region" description="Helical" evidence="1">
    <location>
        <begin position="75"/>
        <end position="93"/>
    </location>
</feature>
<dbReference type="Proteomes" id="UP000675880">
    <property type="component" value="Unassembled WGS sequence"/>
</dbReference>
<feature type="transmembrane region" description="Helical" evidence="1">
    <location>
        <begin position="174"/>
        <end position="194"/>
    </location>
</feature>
<keyword evidence="1" id="KW-1133">Transmembrane helix</keyword>
<protein>
    <recommendedName>
        <fullName evidence="4">DUF4149 domain-containing protein</fullName>
    </recommendedName>
</protein>
<sequence length="195" mass="21298">MTGVRSRLFAVVAATAGAVVSALAFEALLSLDKVTPFGHTQYGHGVGWAGLAVTFLVFVYPIRKRFNPSRRWPRGWFRVHMVAGVLGPLLIFIHSGAHYHAIVPILAMGSMVIVVLSGIVGQLVHAVSLRALNEERHHLQHQGLSESDVDAQLHGMASQEEAFRLWQAIHAPMTLMFLVFTVLHVVGALFFAGMS</sequence>
<feature type="transmembrane region" description="Helical" evidence="1">
    <location>
        <begin position="99"/>
        <end position="120"/>
    </location>
</feature>
<proteinExistence type="predicted"/>
<evidence type="ECO:0000313" key="2">
    <source>
        <dbReference type="EMBL" id="CAE6760391.1"/>
    </source>
</evidence>
<dbReference type="EMBL" id="CAJNBJ010000016">
    <property type="protein sequence ID" value="CAE6760391.1"/>
    <property type="molecule type" value="Genomic_DNA"/>
</dbReference>
<gene>
    <name evidence="2" type="ORF">NSPZN2_30615</name>
</gene>
<accession>A0ABN7LN82</accession>
<keyword evidence="3" id="KW-1185">Reference proteome</keyword>
<organism evidence="2 3">
    <name type="scientific">Nitrospira defluvii</name>
    <dbReference type="NCBI Taxonomy" id="330214"/>
    <lineage>
        <taxon>Bacteria</taxon>
        <taxon>Pseudomonadati</taxon>
        <taxon>Nitrospirota</taxon>
        <taxon>Nitrospiria</taxon>
        <taxon>Nitrospirales</taxon>
        <taxon>Nitrospiraceae</taxon>
        <taxon>Nitrospira</taxon>
    </lineage>
</organism>
<evidence type="ECO:0000313" key="3">
    <source>
        <dbReference type="Proteomes" id="UP000675880"/>
    </source>
</evidence>
<keyword evidence="1" id="KW-0812">Transmembrane</keyword>
<feature type="transmembrane region" description="Helical" evidence="1">
    <location>
        <begin position="46"/>
        <end position="63"/>
    </location>
</feature>
<evidence type="ECO:0008006" key="4">
    <source>
        <dbReference type="Google" id="ProtNLM"/>
    </source>
</evidence>
<comment type="caution">
    <text evidence="2">The sequence shown here is derived from an EMBL/GenBank/DDBJ whole genome shotgun (WGS) entry which is preliminary data.</text>
</comment>
<dbReference type="RefSeq" id="WP_213042753.1">
    <property type="nucleotide sequence ID" value="NZ_CAJNBJ010000016.1"/>
</dbReference>
<evidence type="ECO:0000256" key="1">
    <source>
        <dbReference type="SAM" id="Phobius"/>
    </source>
</evidence>